<dbReference type="AlphaFoldDB" id="A0A7H0HLP4"/>
<dbReference type="Proteomes" id="UP000516057">
    <property type="component" value="Chromosome"/>
</dbReference>
<proteinExistence type="predicted"/>
<keyword evidence="2" id="KW-1185">Reference proteome</keyword>
<reference evidence="1 2" key="1">
    <citation type="submission" date="2020-08" db="EMBL/GenBank/DDBJ databases">
        <title>Genome sequence of Acidovorax monticola KACC 19171T.</title>
        <authorList>
            <person name="Hyun D.-W."/>
            <person name="Bae J.-W."/>
        </authorList>
    </citation>
    <scope>NUCLEOTIDE SEQUENCE [LARGE SCALE GENOMIC DNA]</scope>
    <source>
        <strain evidence="1 2">KACC 19171</strain>
    </source>
</reference>
<dbReference type="KEGG" id="amon:H9L24_16370"/>
<sequence length="100" mass="10313">MDMPVPIAARQNEASQLMARNGLPHATHGDCDGGWDVMPLRCQGQHVAAHPVPQGFALGHGAAAAFAVPGAGLAARAHNTRTGGVGCLLTRRPRFPCTPA</sequence>
<dbReference type="RefSeq" id="WP_187738434.1">
    <property type="nucleotide sequence ID" value="NZ_CP060790.1"/>
</dbReference>
<name>A0A7H0HLP4_9BURK</name>
<accession>A0A7H0HLP4</accession>
<organism evidence="1 2">
    <name type="scientific">Paenacidovorax monticola</name>
    <dbReference type="NCBI Taxonomy" id="1926868"/>
    <lineage>
        <taxon>Bacteria</taxon>
        <taxon>Pseudomonadati</taxon>
        <taxon>Pseudomonadota</taxon>
        <taxon>Betaproteobacteria</taxon>
        <taxon>Burkholderiales</taxon>
        <taxon>Comamonadaceae</taxon>
        <taxon>Paenacidovorax</taxon>
    </lineage>
</organism>
<protein>
    <submittedName>
        <fullName evidence="1">Uncharacterized protein</fullName>
    </submittedName>
</protein>
<evidence type="ECO:0000313" key="2">
    <source>
        <dbReference type="Proteomes" id="UP000516057"/>
    </source>
</evidence>
<dbReference type="EMBL" id="CP060790">
    <property type="protein sequence ID" value="QNP61460.1"/>
    <property type="molecule type" value="Genomic_DNA"/>
</dbReference>
<evidence type="ECO:0000313" key="1">
    <source>
        <dbReference type="EMBL" id="QNP61460.1"/>
    </source>
</evidence>
<gene>
    <name evidence="1" type="ORF">H9L24_16370</name>
</gene>